<organism evidence="2 3">
    <name type="scientific">Urochloa decumbens</name>
    <dbReference type="NCBI Taxonomy" id="240449"/>
    <lineage>
        <taxon>Eukaryota</taxon>
        <taxon>Viridiplantae</taxon>
        <taxon>Streptophyta</taxon>
        <taxon>Embryophyta</taxon>
        <taxon>Tracheophyta</taxon>
        <taxon>Spermatophyta</taxon>
        <taxon>Magnoliopsida</taxon>
        <taxon>Liliopsida</taxon>
        <taxon>Poales</taxon>
        <taxon>Poaceae</taxon>
        <taxon>PACMAD clade</taxon>
        <taxon>Panicoideae</taxon>
        <taxon>Panicodae</taxon>
        <taxon>Paniceae</taxon>
        <taxon>Melinidinae</taxon>
        <taxon>Urochloa</taxon>
    </lineage>
</organism>
<feature type="compositionally biased region" description="Low complexity" evidence="1">
    <location>
        <begin position="73"/>
        <end position="89"/>
    </location>
</feature>
<evidence type="ECO:0000313" key="2">
    <source>
        <dbReference type="EMBL" id="CAL5002651.1"/>
    </source>
</evidence>
<evidence type="ECO:0000256" key="1">
    <source>
        <dbReference type="SAM" id="MobiDB-lite"/>
    </source>
</evidence>
<accession>A0ABC9BJF0</accession>
<keyword evidence="3" id="KW-1185">Reference proteome</keyword>
<name>A0ABC9BJF0_9POAL</name>
<gene>
    <name evidence="2" type="ORF">URODEC1_LOCUS66053</name>
</gene>
<dbReference type="EMBL" id="OZ075136">
    <property type="protein sequence ID" value="CAL5002651.1"/>
    <property type="molecule type" value="Genomic_DNA"/>
</dbReference>
<sequence length="89" mass="9048">MSRSKGTTMAPVPPLGSSSAGPTPMFSTTASNQAHGQQSSSGAKGWSSSMPATGTPNKPNQQMPQKPRPAPQSAGKKAIPKAKGISSHY</sequence>
<dbReference type="Proteomes" id="UP001497457">
    <property type="component" value="Chromosome 26rd"/>
</dbReference>
<feature type="compositionally biased region" description="Low complexity" evidence="1">
    <location>
        <begin position="56"/>
        <end position="65"/>
    </location>
</feature>
<protein>
    <submittedName>
        <fullName evidence="2">Uncharacterized protein</fullName>
    </submittedName>
</protein>
<feature type="region of interest" description="Disordered" evidence="1">
    <location>
        <begin position="1"/>
        <end position="89"/>
    </location>
</feature>
<proteinExistence type="predicted"/>
<feature type="compositionally biased region" description="Low complexity" evidence="1">
    <location>
        <begin position="36"/>
        <end position="49"/>
    </location>
</feature>
<feature type="compositionally biased region" description="Polar residues" evidence="1">
    <location>
        <begin position="16"/>
        <end position="35"/>
    </location>
</feature>
<evidence type="ECO:0000313" key="3">
    <source>
        <dbReference type="Proteomes" id="UP001497457"/>
    </source>
</evidence>
<reference evidence="2" key="1">
    <citation type="submission" date="2024-10" db="EMBL/GenBank/DDBJ databases">
        <authorList>
            <person name="Ryan C."/>
        </authorList>
    </citation>
    <scope>NUCLEOTIDE SEQUENCE [LARGE SCALE GENOMIC DNA]</scope>
</reference>
<dbReference type="AlphaFoldDB" id="A0ABC9BJF0"/>